<name>A0A158AIF3_9BURK</name>
<dbReference type="AlphaFoldDB" id="A0A158AIF3"/>
<dbReference type="Pfam" id="PF07702">
    <property type="entry name" value="UTRA"/>
    <property type="match status" value="1"/>
</dbReference>
<dbReference type="Gene3D" id="3.40.1410.10">
    <property type="entry name" value="Chorismate lyase-like"/>
    <property type="match status" value="1"/>
</dbReference>
<accession>A0A158AIF3</accession>
<feature type="domain" description="HTH gntR-type" evidence="4">
    <location>
        <begin position="17"/>
        <end position="85"/>
    </location>
</feature>
<dbReference type="PANTHER" id="PTHR44846">
    <property type="entry name" value="MANNOSYL-D-GLYCERATE TRANSPORT/METABOLISM SYSTEM REPRESSOR MNGR-RELATED"/>
    <property type="match status" value="1"/>
</dbReference>
<dbReference type="PROSITE" id="PS50949">
    <property type="entry name" value="HTH_GNTR"/>
    <property type="match status" value="1"/>
</dbReference>
<dbReference type="GO" id="GO:0003677">
    <property type="term" value="F:DNA binding"/>
    <property type="evidence" value="ECO:0007669"/>
    <property type="project" value="UniProtKB-KW"/>
</dbReference>
<dbReference type="PANTHER" id="PTHR44846:SF1">
    <property type="entry name" value="MANNOSYL-D-GLYCERATE TRANSPORT_METABOLISM SYSTEM REPRESSOR MNGR-RELATED"/>
    <property type="match status" value="1"/>
</dbReference>
<dbReference type="GO" id="GO:0045892">
    <property type="term" value="P:negative regulation of DNA-templated transcription"/>
    <property type="evidence" value="ECO:0007669"/>
    <property type="project" value="TreeGrafter"/>
</dbReference>
<dbReference type="RefSeq" id="WP_087044602.1">
    <property type="nucleotide sequence ID" value="NZ_FCOB02000007.1"/>
</dbReference>
<evidence type="ECO:0000256" key="1">
    <source>
        <dbReference type="ARBA" id="ARBA00023015"/>
    </source>
</evidence>
<dbReference type="CDD" id="cd07377">
    <property type="entry name" value="WHTH_GntR"/>
    <property type="match status" value="1"/>
</dbReference>
<organism evidence="5 6">
    <name type="scientific">Caballeronia ptereochthonis</name>
    <dbReference type="NCBI Taxonomy" id="1777144"/>
    <lineage>
        <taxon>Bacteria</taxon>
        <taxon>Pseudomonadati</taxon>
        <taxon>Pseudomonadota</taxon>
        <taxon>Betaproteobacteria</taxon>
        <taxon>Burkholderiales</taxon>
        <taxon>Burkholderiaceae</taxon>
        <taxon>Caballeronia</taxon>
    </lineage>
</organism>
<proteinExistence type="predicted"/>
<dbReference type="InterPro" id="IPR011663">
    <property type="entry name" value="UTRA"/>
</dbReference>
<dbReference type="Proteomes" id="UP000054978">
    <property type="component" value="Unassembled WGS sequence"/>
</dbReference>
<dbReference type="InterPro" id="IPR036388">
    <property type="entry name" value="WH-like_DNA-bd_sf"/>
</dbReference>
<keyword evidence="6" id="KW-1185">Reference proteome</keyword>
<keyword evidence="3" id="KW-0804">Transcription</keyword>
<dbReference type="GO" id="GO:0003700">
    <property type="term" value="F:DNA-binding transcription factor activity"/>
    <property type="evidence" value="ECO:0007669"/>
    <property type="project" value="InterPro"/>
</dbReference>
<dbReference type="Gene3D" id="1.10.10.10">
    <property type="entry name" value="Winged helix-like DNA-binding domain superfamily/Winged helix DNA-binding domain"/>
    <property type="match status" value="1"/>
</dbReference>
<reference evidence="5" key="1">
    <citation type="submission" date="2016-01" db="EMBL/GenBank/DDBJ databases">
        <authorList>
            <person name="Peeters C."/>
        </authorList>
    </citation>
    <scope>NUCLEOTIDE SEQUENCE [LARGE SCALE GENOMIC DNA]</scope>
    <source>
        <strain evidence="5">LMG 29326</strain>
    </source>
</reference>
<sequence>MNAVSSLAPGIDRSSPVPYYLQLSQLMMQAIDRGDYAPGDRLPSESDLCRDYELARSTVRETLRHLADQGKVKMIPRRGAFVAEQAQSGWTLQVAQGFFEAEVEQHRSVETKVLEAERCILPDAVAQALDLDSGIGGFRLARVRRLDGQLALYSVNYLLLEIESVLRSSEVLTSGASLNRTLKAAGYEVFRARRGVEAVAATRDLSTLLEVPVGSPLLLVTSVSWGADGKPFDFYTSWLRSDVVKVTVDAQAALNND</sequence>
<dbReference type="STRING" id="1777144.AWB83_01887"/>
<dbReference type="InterPro" id="IPR000524">
    <property type="entry name" value="Tscrpt_reg_HTH_GntR"/>
</dbReference>
<dbReference type="SMART" id="SM00345">
    <property type="entry name" value="HTH_GNTR"/>
    <property type="match status" value="1"/>
</dbReference>
<dbReference type="SMART" id="SM00866">
    <property type="entry name" value="UTRA"/>
    <property type="match status" value="1"/>
</dbReference>
<dbReference type="SUPFAM" id="SSF64288">
    <property type="entry name" value="Chorismate lyase-like"/>
    <property type="match status" value="1"/>
</dbReference>
<keyword evidence="1" id="KW-0805">Transcription regulation</keyword>
<evidence type="ECO:0000256" key="2">
    <source>
        <dbReference type="ARBA" id="ARBA00023125"/>
    </source>
</evidence>
<comment type="caution">
    <text evidence="5">The sequence shown here is derived from an EMBL/GenBank/DDBJ whole genome shotgun (WGS) entry which is preliminary data.</text>
</comment>
<evidence type="ECO:0000313" key="6">
    <source>
        <dbReference type="Proteomes" id="UP000054978"/>
    </source>
</evidence>
<evidence type="ECO:0000259" key="4">
    <source>
        <dbReference type="PROSITE" id="PS50949"/>
    </source>
</evidence>
<dbReference type="InterPro" id="IPR028978">
    <property type="entry name" value="Chorismate_lyase_/UTRA_dom_sf"/>
</dbReference>
<dbReference type="Pfam" id="PF00392">
    <property type="entry name" value="GntR"/>
    <property type="match status" value="1"/>
</dbReference>
<evidence type="ECO:0000256" key="3">
    <source>
        <dbReference type="ARBA" id="ARBA00023163"/>
    </source>
</evidence>
<dbReference type="EMBL" id="FCOB02000007">
    <property type="protein sequence ID" value="SAK57550.1"/>
    <property type="molecule type" value="Genomic_DNA"/>
</dbReference>
<evidence type="ECO:0000313" key="5">
    <source>
        <dbReference type="EMBL" id="SAK57550.1"/>
    </source>
</evidence>
<dbReference type="PRINTS" id="PR00035">
    <property type="entry name" value="HTHGNTR"/>
</dbReference>
<dbReference type="InterPro" id="IPR050679">
    <property type="entry name" value="Bact_HTH_transcr_reg"/>
</dbReference>
<gene>
    <name evidence="5" type="ORF">AWB83_01887</name>
</gene>
<dbReference type="InterPro" id="IPR036390">
    <property type="entry name" value="WH_DNA-bd_sf"/>
</dbReference>
<dbReference type="SUPFAM" id="SSF46785">
    <property type="entry name" value="Winged helix' DNA-binding domain"/>
    <property type="match status" value="1"/>
</dbReference>
<keyword evidence="2" id="KW-0238">DNA-binding</keyword>
<dbReference type="OrthoDB" id="7363114at2"/>
<protein>
    <submittedName>
        <fullName evidence="5">GntR family transcriptional regulator</fullName>
    </submittedName>
</protein>